<organism evidence="2 3">
    <name type="scientific">Acanthoscelides obtectus</name>
    <name type="common">Bean weevil</name>
    <name type="synonym">Bruchus obtectus</name>
    <dbReference type="NCBI Taxonomy" id="200917"/>
    <lineage>
        <taxon>Eukaryota</taxon>
        <taxon>Metazoa</taxon>
        <taxon>Ecdysozoa</taxon>
        <taxon>Arthropoda</taxon>
        <taxon>Hexapoda</taxon>
        <taxon>Insecta</taxon>
        <taxon>Pterygota</taxon>
        <taxon>Neoptera</taxon>
        <taxon>Endopterygota</taxon>
        <taxon>Coleoptera</taxon>
        <taxon>Polyphaga</taxon>
        <taxon>Cucujiformia</taxon>
        <taxon>Chrysomeloidea</taxon>
        <taxon>Chrysomelidae</taxon>
        <taxon>Bruchinae</taxon>
        <taxon>Bruchini</taxon>
        <taxon>Acanthoscelides</taxon>
    </lineage>
</organism>
<gene>
    <name evidence="2" type="ORF">ACAOBT_LOCUS18841</name>
</gene>
<dbReference type="EMBL" id="CAKOFQ010007056">
    <property type="protein sequence ID" value="CAH1989099.1"/>
    <property type="molecule type" value="Genomic_DNA"/>
</dbReference>
<evidence type="ECO:0000313" key="3">
    <source>
        <dbReference type="Proteomes" id="UP001152888"/>
    </source>
</evidence>
<proteinExistence type="predicted"/>
<accession>A0A9P0L9K1</accession>
<dbReference type="Proteomes" id="UP001152888">
    <property type="component" value="Unassembled WGS sequence"/>
</dbReference>
<dbReference type="AlphaFoldDB" id="A0A9P0L9K1"/>
<sequence length="157" mass="17422">MIDVDISEKDNILLRELIRHKNLIIKTHSKPLKVCLTKYQLYQRYWNRHRHLLPTLTGNQLYRHVINTENTRHLPTSTVMFIKKPSSSSIQKPVTSNAANNTGNAVTRQQVALAVEQALSLNGAAVPVETSASTLSPSTQQSGDGGHGVTSESSWHS</sequence>
<protein>
    <submittedName>
        <fullName evidence="2">Uncharacterized protein</fullName>
    </submittedName>
</protein>
<comment type="caution">
    <text evidence="2">The sequence shown here is derived from an EMBL/GenBank/DDBJ whole genome shotgun (WGS) entry which is preliminary data.</text>
</comment>
<evidence type="ECO:0000256" key="1">
    <source>
        <dbReference type="SAM" id="MobiDB-lite"/>
    </source>
</evidence>
<reference evidence="2" key="1">
    <citation type="submission" date="2022-03" db="EMBL/GenBank/DDBJ databases">
        <authorList>
            <person name="Sayadi A."/>
        </authorList>
    </citation>
    <scope>NUCLEOTIDE SEQUENCE</scope>
</reference>
<evidence type="ECO:0000313" key="2">
    <source>
        <dbReference type="EMBL" id="CAH1989099.1"/>
    </source>
</evidence>
<feature type="region of interest" description="Disordered" evidence="1">
    <location>
        <begin position="131"/>
        <end position="157"/>
    </location>
</feature>
<name>A0A9P0L9K1_ACAOB</name>
<feature type="compositionally biased region" description="Polar residues" evidence="1">
    <location>
        <begin position="131"/>
        <end position="142"/>
    </location>
</feature>
<keyword evidence="3" id="KW-1185">Reference proteome</keyword>